<dbReference type="InterPro" id="IPR051533">
    <property type="entry name" value="WaaL-like"/>
</dbReference>
<evidence type="ECO:0000256" key="3">
    <source>
        <dbReference type="ARBA" id="ARBA00022989"/>
    </source>
</evidence>
<dbReference type="EMBL" id="CAEZVG010000002">
    <property type="protein sequence ID" value="CAB4616274.1"/>
    <property type="molecule type" value="Genomic_DNA"/>
</dbReference>
<dbReference type="PANTHER" id="PTHR37422:SF23">
    <property type="entry name" value="TEICHURONIC ACID BIOSYNTHESIS PROTEIN TUAE"/>
    <property type="match status" value="1"/>
</dbReference>
<feature type="transmembrane region" description="Helical" evidence="5">
    <location>
        <begin position="337"/>
        <end position="360"/>
    </location>
</feature>
<feature type="transmembrane region" description="Helical" evidence="5">
    <location>
        <begin position="243"/>
        <end position="265"/>
    </location>
</feature>
<reference evidence="8" key="1">
    <citation type="submission" date="2020-05" db="EMBL/GenBank/DDBJ databases">
        <authorList>
            <person name="Chiriac C."/>
            <person name="Salcher M."/>
            <person name="Ghai R."/>
            <person name="Kavagutti S V."/>
        </authorList>
    </citation>
    <scope>NUCLEOTIDE SEQUENCE</scope>
</reference>
<evidence type="ECO:0000313" key="8">
    <source>
        <dbReference type="EMBL" id="CAB4616274.1"/>
    </source>
</evidence>
<feature type="transmembrane region" description="Helical" evidence="5">
    <location>
        <begin position="98"/>
        <end position="116"/>
    </location>
</feature>
<dbReference type="EMBL" id="CAEZSP010000001">
    <property type="protein sequence ID" value="CAB4534315.1"/>
    <property type="molecule type" value="Genomic_DNA"/>
</dbReference>
<evidence type="ECO:0000259" key="6">
    <source>
        <dbReference type="Pfam" id="PF04932"/>
    </source>
</evidence>
<name>A0A6J6HYG5_9ZZZZ</name>
<dbReference type="AlphaFoldDB" id="A0A6J6HYG5"/>
<feature type="transmembrane region" description="Helical" evidence="5">
    <location>
        <begin position="215"/>
        <end position="231"/>
    </location>
</feature>
<dbReference type="Pfam" id="PF04932">
    <property type="entry name" value="Wzy_C"/>
    <property type="match status" value="1"/>
</dbReference>
<evidence type="ECO:0000256" key="1">
    <source>
        <dbReference type="ARBA" id="ARBA00004141"/>
    </source>
</evidence>
<feature type="transmembrane region" description="Helical" evidence="5">
    <location>
        <begin position="193"/>
        <end position="209"/>
    </location>
</feature>
<evidence type="ECO:0000256" key="2">
    <source>
        <dbReference type="ARBA" id="ARBA00022692"/>
    </source>
</evidence>
<evidence type="ECO:0000256" key="5">
    <source>
        <dbReference type="SAM" id="Phobius"/>
    </source>
</evidence>
<feature type="transmembrane region" description="Helical" evidence="5">
    <location>
        <begin position="168"/>
        <end position="186"/>
    </location>
</feature>
<organism evidence="8">
    <name type="scientific">freshwater metagenome</name>
    <dbReference type="NCBI Taxonomy" id="449393"/>
    <lineage>
        <taxon>unclassified sequences</taxon>
        <taxon>metagenomes</taxon>
        <taxon>ecological metagenomes</taxon>
    </lineage>
</organism>
<feature type="transmembrane region" description="Helical" evidence="5">
    <location>
        <begin position="398"/>
        <end position="415"/>
    </location>
</feature>
<dbReference type="GO" id="GO:0016020">
    <property type="term" value="C:membrane"/>
    <property type="evidence" value="ECO:0007669"/>
    <property type="project" value="UniProtKB-SubCell"/>
</dbReference>
<dbReference type="PANTHER" id="PTHR37422">
    <property type="entry name" value="TEICHURONIC ACID BIOSYNTHESIS PROTEIN TUAE"/>
    <property type="match status" value="1"/>
</dbReference>
<feature type="transmembrane region" description="Helical" evidence="5">
    <location>
        <begin position="427"/>
        <end position="446"/>
    </location>
</feature>
<evidence type="ECO:0000256" key="4">
    <source>
        <dbReference type="ARBA" id="ARBA00023136"/>
    </source>
</evidence>
<sequence length="582" mass="64571">MSTLRKQRSLIFAALGFLLLAVLHIPDNLFRYAFDKNAPVQFTLLTSLASLFLILIALNPERFRFQRIAVYAVLALVFTQLVSVFLSGNVIGSLYGDSGRFVGFFSALALVIVAIFHTQFNFENFIKLLWGYLIGIEAVVLLGLAQHFDLLEFPGAHGVASTLGNTDFFAAFVGTSYPLLILLALNVNFRLRILLATLAILNFSALYFAGPLQGYVDIALTILGISIFLIRKRIPRFSWSLNIRTLLGTFAVIIYAEAIFLMPFLGDKVPVLGNDIQVKIRGNFWIDAVRQFFAHPFFGVGPDQYGNHYEQYRTLDDLKNYPDILSNDAHGAAVQTLATLGIFGTLAYVFLLTIVIRSLLILWDSRKIDRKVTFILGLYIFVYLSNSFISPITPSHKFLFWAVLGFIVGQVYRIKRAASDGKIFTRTAALIALPAVILSTGFFIAGQANYLMNVDKYGRDNSALIKYTPSPVIPCFMYFDAETLMLQKQGSEMVLDLADDELNGNPRCVAATIAKAQAAINSGDLTALRTYAYYLHEIAPARSKSIEIGMYYASKAGDVALAASIQKVMKELNLIYVPGPTS</sequence>
<evidence type="ECO:0000313" key="7">
    <source>
        <dbReference type="EMBL" id="CAB4534315.1"/>
    </source>
</evidence>
<protein>
    <submittedName>
        <fullName evidence="8">Unannotated protein</fullName>
    </submittedName>
</protein>
<proteinExistence type="predicted"/>
<feature type="transmembrane region" description="Helical" evidence="5">
    <location>
        <begin position="41"/>
        <end position="58"/>
    </location>
</feature>
<accession>A0A6J6HYG5</accession>
<keyword evidence="3 5" id="KW-1133">Transmembrane helix</keyword>
<keyword evidence="2 5" id="KW-0812">Transmembrane</keyword>
<feature type="transmembrane region" description="Helical" evidence="5">
    <location>
        <begin position="70"/>
        <end position="92"/>
    </location>
</feature>
<feature type="transmembrane region" description="Helical" evidence="5">
    <location>
        <begin position="372"/>
        <end position="392"/>
    </location>
</feature>
<feature type="transmembrane region" description="Helical" evidence="5">
    <location>
        <begin position="128"/>
        <end position="148"/>
    </location>
</feature>
<dbReference type="InterPro" id="IPR007016">
    <property type="entry name" value="O-antigen_ligase-rel_domated"/>
</dbReference>
<feature type="domain" description="O-antigen ligase-related" evidence="6">
    <location>
        <begin position="219"/>
        <end position="349"/>
    </location>
</feature>
<gene>
    <name evidence="7" type="ORF">UFOPK1440_00003</name>
    <name evidence="8" type="ORF">UFOPK1946_00077</name>
</gene>
<keyword evidence="4 5" id="KW-0472">Membrane</keyword>
<comment type="subcellular location">
    <subcellularLocation>
        <location evidence="1">Membrane</location>
        <topology evidence="1">Multi-pass membrane protein</topology>
    </subcellularLocation>
</comment>